<feature type="region of interest" description="Disordered" evidence="1">
    <location>
        <begin position="1"/>
        <end position="33"/>
    </location>
</feature>
<sequence>MPQNTGAPKKYTTSTKAQNPHRHGKGKIRTPPVVEAPPSFNPPQLTFPTQERLLDVFARTFDDELSGPHLEPTIQKIKGDLFNRDFASAFGTEEHLSVYAARWAPPRALCYSSIFNFLRHQFPSLLPAEAREKVAVVPEGTAQPEDELDQRRRPRVRMMSVGGAAAELTSFAAFLASDPRAPVGEITLVDSGSWASVVDRLQEKLVNPPQLSKYASEAAIAASKPFISPDSLLTTFAQHDVLAVDKDCLARLVGTEPLVVTMLFTLNELYTSGGIGKTTTFLLNLSACLAPGSVLLVVDSPGSYSEAGVGDKSKSYPMQWLLDHTLTKTVPDTWEKLESCDSVWFRLAESLRYPISLENMRYQIHLYRVRGPAKPAAEGQEGS</sequence>
<accession>A0AAE8SRA7</accession>
<dbReference type="Proteomes" id="UP001187682">
    <property type="component" value="Unassembled WGS sequence"/>
</dbReference>
<evidence type="ECO:0000313" key="3">
    <source>
        <dbReference type="Proteomes" id="UP001187682"/>
    </source>
</evidence>
<dbReference type="EMBL" id="ONZQ02000001">
    <property type="protein sequence ID" value="SPN97482.1"/>
    <property type="molecule type" value="Genomic_DNA"/>
</dbReference>
<keyword evidence="3" id="KW-1185">Reference proteome</keyword>
<dbReference type="InterPro" id="IPR021463">
    <property type="entry name" value="Methyltransf_34"/>
</dbReference>
<organism evidence="2 3">
    <name type="scientific">Cephalotrichum gorgonifer</name>
    <dbReference type="NCBI Taxonomy" id="2041049"/>
    <lineage>
        <taxon>Eukaryota</taxon>
        <taxon>Fungi</taxon>
        <taxon>Dikarya</taxon>
        <taxon>Ascomycota</taxon>
        <taxon>Pezizomycotina</taxon>
        <taxon>Sordariomycetes</taxon>
        <taxon>Hypocreomycetidae</taxon>
        <taxon>Microascales</taxon>
        <taxon>Microascaceae</taxon>
        <taxon>Cephalotrichum</taxon>
    </lineage>
</organism>
<dbReference type="Pfam" id="PF11312">
    <property type="entry name" value="Methyltransf_34"/>
    <property type="match status" value="1"/>
</dbReference>
<name>A0AAE8SRA7_9PEZI</name>
<evidence type="ECO:0000313" key="2">
    <source>
        <dbReference type="EMBL" id="SPN97482.1"/>
    </source>
</evidence>
<feature type="compositionally biased region" description="Polar residues" evidence="1">
    <location>
        <begin position="1"/>
        <end position="18"/>
    </location>
</feature>
<gene>
    <name evidence="2" type="ORF">DNG_00996</name>
</gene>
<comment type="caution">
    <text evidence="2">The sequence shown here is derived from an EMBL/GenBank/DDBJ whole genome shotgun (WGS) entry which is preliminary data.</text>
</comment>
<dbReference type="AlphaFoldDB" id="A0AAE8SRA7"/>
<evidence type="ECO:0008006" key="4">
    <source>
        <dbReference type="Google" id="ProtNLM"/>
    </source>
</evidence>
<protein>
    <recommendedName>
        <fullName evidence="4">25S rRNA (Uridine(2843)-N(3))-methyltransferase</fullName>
    </recommendedName>
</protein>
<proteinExistence type="predicted"/>
<feature type="compositionally biased region" description="Basic residues" evidence="1">
    <location>
        <begin position="19"/>
        <end position="28"/>
    </location>
</feature>
<reference evidence="2" key="1">
    <citation type="submission" date="2018-03" db="EMBL/GenBank/DDBJ databases">
        <authorList>
            <person name="Guldener U."/>
        </authorList>
    </citation>
    <scope>NUCLEOTIDE SEQUENCE</scope>
</reference>
<evidence type="ECO:0000256" key="1">
    <source>
        <dbReference type="SAM" id="MobiDB-lite"/>
    </source>
</evidence>